<dbReference type="Gene3D" id="3.40.630.30">
    <property type="match status" value="1"/>
</dbReference>
<sequence>MTNPAPGPGPVTVRPLDHPAEMRAAVDLYRDVLGLSPTDPAVSPRLLVGLRRNGGSVIGAFAGAARDSGASRGALVGFAYGFVGRDAATGEVYHYSQSAVVAHDWQGRGVGRALKYGQRDVVLGTGLTRMRWSYDPVRAGNAHFNLDVLGARARWFVPNLYGVDDMGRDRGQPTDRLVVEWDLVGPPDPAAVEGVPARVPGWGETVPAGADLLLGIPRTWQVVAADPERAIAVRASVREAFEPVMAAGYVAVSCRVAEPGGDEPGSAYYRLRLG</sequence>
<organism evidence="1 2">
    <name type="scientific">Actinopolymorpha pittospori</name>
    <dbReference type="NCBI Taxonomy" id="648752"/>
    <lineage>
        <taxon>Bacteria</taxon>
        <taxon>Bacillati</taxon>
        <taxon>Actinomycetota</taxon>
        <taxon>Actinomycetes</taxon>
        <taxon>Propionibacteriales</taxon>
        <taxon>Actinopolymorphaceae</taxon>
        <taxon>Actinopolymorpha</taxon>
    </lineage>
</organism>
<dbReference type="PANTHER" id="PTHR41700:SF1">
    <property type="entry name" value="N-ACETYLTRANSFERASE DOMAIN-CONTAINING PROTEIN"/>
    <property type="match status" value="1"/>
</dbReference>
<proteinExistence type="predicted"/>
<evidence type="ECO:0000313" key="2">
    <source>
        <dbReference type="Proteomes" id="UP000638648"/>
    </source>
</evidence>
<evidence type="ECO:0000313" key="1">
    <source>
        <dbReference type="EMBL" id="MBE1611902.1"/>
    </source>
</evidence>
<reference evidence="1" key="1">
    <citation type="submission" date="2020-10" db="EMBL/GenBank/DDBJ databases">
        <title>Sequencing the genomes of 1000 actinobacteria strains.</title>
        <authorList>
            <person name="Klenk H.-P."/>
        </authorList>
    </citation>
    <scope>NUCLEOTIDE SEQUENCE</scope>
    <source>
        <strain evidence="1">DSM 45354</strain>
    </source>
</reference>
<dbReference type="EMBL" id="JADBEM010000001">
    <property type="protein sequence ID" value="MBE1611902.1"/>
    <property type="molecule type" value="Genomic_DNA"/>
</dbReference>
<dbReference type="AlphaFoldDB" id="A0A927N563"/>
<dbReference type="InterPro" id="IPR038764">
    <property type="entry name" value="GNAT_N_AcTrfase_prd"/>
</dbReference>
<dbReference type="SUPFAM" id="SSF55729">
    <property type="entry name" value="Acyl-CoA N-acyltransferases (Nat)"/>
    <property type="match status" value="1"/>
</dbReference>
<dbReference type="Proteomes" id="UP000638648">
    <property type="component" value="Unassembled WGS sequence"/>
</dbReference>
<protein>
    <submittedName>
        <fullName evidence="1">GNAT superfamily acetyltransferase</fullName>
    </submittedName>
</protein>
<comment type="caution">
    <text evidence="1">The sequence shown here is derived from an EMBL/GenBank/DDBJ whole genome shotgun (WGS) entry which is preliminary data.</text>
</comment>
<dbReference type="PANTHER" id="PTHR41700">
    <property type="entry name" value="GCN5-RELATED N-ACETYLTRANSFERASE"/>
    <property type="match status" value="1"/>
</dbReference>
<dbReference type="RefSeq" id="WP_192755041.1">
    <property type="nucleotide sequence ID" value="NZ_BAABJL010000176.1"/>
</dbReference>
<keyword evidence="2" id="KW-1185">Reference proteome</keyword>
<gene>
    <name evidence="1" type="ORF">HEB94_008750</name>
</gene>
<name>A0A927N563_9ACTN</name>
<dbReference type="InterPro" id="IPR016181">
    <property type="entry name" value="Acyl_CoA_acyltransferase"/>
</dbReference>
<accession>A0A927N563</accession>